<evidence type="ECO:0000256" key="3">
    <source>
        <dbReference type="ARBA" id="ARBA00023242"/>
    </source>
</evidence>
<gene>
    <name evidence="6" type="ORF">RND71_017262</name>
</gene>
<dbReference type="PRINTS" id="PR00929">
    <property type="entry name" value="ATHOOK"/>
</dbReference>
<dbReference type="GO" id="GO:0000786">
    <property type="term" value="C:nucleosome"/>
    <property type="evidence" value="ECO:0007669"/>
    <property type="project" value="InterPro"/>
</dbReference>
<sequence>MDPSIDLPMTTEPTFNLAQLVNHAPTSTQPPPPPPPPFFSPTHPDYAEMITGAITALKEKEGSSRIAIAKYIDRVYTNLPPNHSALLTHHLKRLKNSGYLAMVKHSYMLAVPGSAPPVMAAVDSNGTDVSSLTKRKPGRPPMLKPEAQQQPQAQFQDQLQAPLQAQLQAQQQQLAQFQPQFQTQPQFIQQPPQYVPQPQFQAQIHFQPDPLLQNQLHFQPQQQPQTYAATEAQNYQNIEAESVFVSLGLADGPVGFQNPAPGAPVPAPAPAPAIEGSTTKRRPGRPRTKDGSTVVKPVVPKLPDPSGGTKRRPGRPPKSGIVNASPGSGSGAKPRGRPRKGSTPGRRGRPRKNPAVAANVANIPAGDPNATNIPAGEAPIPMPKRRGRPPRGSNQGGPVAADGGVGVTDVPIAAAFDSEDFTGATNGAMPLGKRRGRPPKSYSSPVVAATVKRPRKLSGKPLGRPKKNVTSPAVADPKLVVAYEELRGKLEHMQSRIREAANALKPCLNAETPATALAAMQELEELAAPAGVNPMQQN</sequence>
<dbReference type="InterPro" id="IPR017956">
    <property type="entry name" value="AT_hook_DNA-bd_motif"/>
</dbReference>
<organism evidence="6 7">
    <name type="scientific">Anisodus tanguticus</name>
    <dbReference type="NCBI Taxonomy" id="243964"/>
    <lineage>
        <taxon>Eukaryota</taxon>
        <taxon>Viridiplantae</taxon>
        <taxon>Streptophyta</taxon>
        <taxon>Embryophyta</taxon>
        <taxon>Tracheophyta</taxon>
        <taxon>Spermatophyta</taxon>
        <taxon>Magnoliopsida</taxon>
        <taxon>eudicotyledons</taxon>
        <taxon>Gunneridae</taxon>
        <taxon>Pentapetalae</taxon>
        <taxon>asterids</taxon>
        <taxon>lamiids</taxon>
        <taxon>Solanales</taxon>
        <taxon>Solanaceae</taxon>
        <taxon>Solanoideae</taxon>
        <taxon>Hyoscyameae</taxon>
        <taxon>Anisodus</taxon>
    </lineage>
</organism>
<dbReference type="PROSITE" id="PS51504">
    <property type="entry name" value="H15"/>
    <property type="match status" value="1"/>
</dbReference>
<feature type="compositionally biased region" description="Basic residues" evidence="4">
    <location>
        <begin position="334"/>
        <end position="352"/>
    </location>
</feature>
<dbReference type="GO" id="GO:0031492">
    <property type="term" value="F:nucleosomal DNA binding"/>
    <property type="evidence" value="ECO:0007669"/>
    <property type="project" value="TreeGrafter"/>
</dbReference>
<dbReference type="GO" id="GO:0003690">
    <property type="term" value="F:double-stranded DNA binding"/>
    <property type="evidence" value="ECO:0007669"/>
    <property type="project" value="TreeGrafter"/>
</dbReference>
<reference evidence="6" key="1">
    <citation type="submission" date="2023-12" db="EMBL/GenBank/DDBJ databases">
        <title>Genome assembly of Anisodus tanguticus.</title>
        <authorList>
            <person name="Wang Y.-J."/>
        </authorList>
    </citation>
    <scope>NUCLEOTIDE SEQUENCE</scope>
    <source>
        <strain evidence="6">KB-2021</strain>
        <tissue evidence="6">Leaf</tissue>
    </source>
</reference>
<dbReference type="GO" id="GO:0045910">
    <property type="term" value="P:negative regulation of DNA recombination"/>
    <property type="evidence" value="ECO:0007669"/>
    <property type="project" value="TreeGrafter"/>
</dbReference>
<dbReference type="InterPro" id="IPR036388">
    <property type="entry name" value="WH-like_DNA-bd_sf"/>
</dbReference>
<dbReference type="EMBL" id="JAVYJV010000009">
    <property type="protein sequence ID" value="KAK4362021.1"/>
    <property type="molecule type" value="Genomic_DNA"/>
</dbReference>
<feature type="region of interest" description="Disordered" evidence="4">
    <location>
        <begin position="124"/>
        <end position="149"/>
    </location>
</feature>
<evidence type="ECO:0000256" key="2">
    <source>
        <dbReference type="ARBA" id="ARBA00023125"/>
    </source>
</evidence>
<dbReference type="PANTHER" id="PTHR11467:SF29">
    <property type="entry name" value="OS03G0711600 PROTEIN"/>
    <property type="match status" value="1"/>
</dbReference>
<dbReference type="CDD" id="cd00073">
    <property type="entry name" value="H15"/>
    <property type="match status" value="1"/>
</dbReference>
<accession>A0AAE1VFV0</accession>
<evidence type="ECO:0000259" key="5">
    <source>
        <dbReference type="PROSITE" id="PS51504"/>
    </source>
</evidence>
<comment type="caution">
    <text evidence="6">The sequence shown here is derived from an EMBL/GenBank/DDBJ whole genome shotgun (WGS) entry which is preliminary data.</text>
</comment>
<feature type="compositionally biased region" description="Low complexity" evidence="4">
    <location>
        <begin position="294"/>
        <end position="305"/>
    </location>
</feature>
<dbReference type="GO" id="GO:0030261">
    <property type="term" value="P:chromosome condensation"/>
    <property type="evidence" value="ECO:0007669"/>
    <property type="project" value="TreeGrafter"/>
</dbReference>
<comment type="subcellular location">
    <subcellularLocation>
        <location evidence="1">Nucleus</location>
    </subcellularLocation>
</comment>
<feature type="domain" description="H15" evidence="5">
    <location>
        <begin position="42"/>
        <end position="111"/>
    </location>
</feature>
<keyword evidence="2" id="KW-0238">DNA-binding</keyword>
<protein>
    <recommendedName>
        <fullName evidence="5">H15 domain-containing protein</fullName>
    </recommendedName>
</protein>
<dbReference type="GO" id="GO:0006334">
    <property type="term" value="P:nucleosome assembly"/>
    <property type="evidence" value="ECO:0007669"/>
    <property type="project" value="InterPro"/>
</dbReference>
<name>A0AAE1VFV0_9SOLA</name>
<dbReference type="Proteomes" id="UP001291623">
    <property type="component" value="Unassembled WGS sequence"/>
</dbReference>
<dbReference type="PANTHER" id="PTHR11467">
    <property type="entry name" value="HISTONE H1"/>
    <property type="match status" value="1"/>
</dbReference>
<dbReference type="SUPFAM" id="SSF46785">
    <property type="entry name" value="Winged helix' DNA-binding domain"/>
    <property type="match status" value="1"/>
</dbReference>
<feature type="region of interest" description="Disordered" evidence="4">
    <location>
        <begin position="257"/>
        <end position="405"/>
    </location>
</feature>
<dbReference type="FunFam" id="1.10.10.10:FF:000637">
    <property type="entry name" value="Histone H1.2"/>
    <property type="match status" value="1"/>
</dbReference>
<dbReference type="AlphaFoldDB" id="A0AAE1VFV0"/>
<evidence type="ECO:0000313" key="7">
    <source>
        <dbReference type="Proteomes" id="UP001291623"/>
    </source>
</evidence>
<dbReference type="SMART" id="SM00384">
    <property type="entry name" value="AT_hook"/>
    <property type="match status" value="8"/>
</dbReference>
<evidence type="ECO:0000256" key="1">
    <source>
        <dbReference type="ARBA" id="ARBA00004123"/>
    </source>
</evidence>
<dbReference type="Pfam" id="PF00538">
    <property type="entry name" value="Linker_histone"/>
    <property type="match status" value="1"/>
</dbReference>
<feature type="compositionally biased region" description="Low complexity" evidence="4">
    <location>
        <begin position="396"/>
        <end position="405"/>
    </location>
</feature>
<proteinExistence type="predicted"/>
<feature type="compositionally biased region" description="Basic residues" evidence="4">
    <location>
        <begin position="452"/>
        <end position="467"/>
    </location>
</feature>
<feature type="compositionally biased region" description="Pro residues" evidence="4">
    <location>
        <begin position="261"/>
        <end position="271"/>
    </location>
</feature>
<feature type="region of interest" description="Disordered" evidence="4">
    <location>
        <begin position="417"/>
        <end position="474"/>
    </location>
</feature>
<dbReference type="GO" id="GO:0005730">
    <property type="term" value="C:nucleolus"/>
    <property type="evidence" value="ECO:0007669"/>
    <property type="project" value="TreeGrafter"/>
</dbReference>
<evidence type="ECO:0000256" key="4">
    <source>
        <dbReference type="SAM" id="MobiDB-lite"/>
    </source>
</evidence>
<feature type="compositionally biased region" description="Low complexity" evidence="4">
    <location>
        <begin position="353"/>
        <end position="365"/>
    </location>
</feature>
<dbReference type="InterPro" id="IPR005818">
    <property type="entry name" value="Histone_H1/H5_H15"/>
</dbReference>
<keyword evidence="3" id="KW-0539">Nucleus</keyword>
<evidence type="ECO:0000313" key="6">
    <source>
        <dbReference type="EMBL" id="KAK4362021.1"/>
    </source>
</evidence>
<dbReference type="InterPro" id="IPR036390">
    <property type="entry name" value="WH_DNA-bd_sf"/>
</dbReference>
<keyword evidence="7" id="KW-1185">Reference proteome</keyword>
<dbReference type="SMART" id="SM00526">
    <property type="entry name" value="H15"/>
    <property type="match status" value="1"/>
</dbReference>
<dbReference type="Gene3D" id="1.10.10.10">
    <property type="entry name" value="Winged helix-like DNA-binding domain superfamily/Winged helix DNA-binding domain"/>
    <property type="match status" value="1"/>
</dbReference>